<protein>
    <submittedName>
        <fullName evidence="1">BadM/Rrf2 family transcriptional regulator</fullName>
    </submittedName>
</protein>
<comment type="caution">
    <text evidence="1">The sequence shown here is derived from an EMBL/GenBank/DDBJ whole genome shotgun (WGS) entry which is preliminary data.</text>
</comment>
<dbReference type="GO" id="GO:0003700">
    <property type="term" value="F:DNA-binding transcription factor activity"/>
    <property type="evidence" value="ECO:0007669"/>
    <property type="project" value="TreeGrafter"/>
</dbReference>
<dbReference type="PROSITE" id="PS01332">
    <property type="entry name" value="HTH_RRF2_1"/>
    <property type="match status" value="1"/>
</dbReference>
<dbReference type="InterPro" id="IPR000944">
    <property type="entry name" value="Tscrpt_reg_Rrf2"/>
</dbReference>
<evidence type="ECO:0000313" key="1">
    <source>
        <dbReference type="EMBL" id="RED92795.1"/>
    </source>
</evidence>
<proteinExistence type="predicted"/>
<dbReference type="PANTHER" id="PTHR33221">
    <property type="entry name" value="WINGED HELIX-TURN-HELIX TRANSCRIPTIONAL REGULATOR, RRF2 FAMILY"/>
    <property type="match status" value="1"/>
</dbReference>
<accession>A0A3D9KZT8</accession>
<dbReference type="Gene3D" id="1.10.10.10">
    <property type="entry name" value="Winged helix-like DNA-binding domain superfamily/Winged helix DNA-binding domain"/>
    <property type="match status" value="1"/>
</dbReference>
<evidence type="ECO:0000313" key="2">
    <source>
        <dbReference type="Proteomes" id="UP000256779"/>
    </source>
</evidence>
<dbReference type="InterPro" id="IPR030489">
    <property type="entry name" value="TR_Rrf2-type_CS"/>
</dbReference>
<gene>
    <name evidence="1" type="ORF">C7460_12812</name>
</gene>
<name>A0A3D9KZT8_MARFU</name>
<dbReference type="InterPro" id="IPR036388">
    <property type="entry name" value="WH-like_DNA-bd_sf"/>
</dbReference>
<dbReference type="AlphaFoldDB" id="A0A3D9KZT8"/>
<reference evidence="1 2" key="1">
    <citation type="submission" date="2018-07" db="EMBL/GenBank/DDBJ databases">
        <title>Genomic Encyclopedia of Type Strains, Phase IV (KMG-IV): sequencing the most valuable type-strain genomes for metagenomic binning, comparative biology and taxonomic classification.</title>
        <authorList>
            <person name="Goeker M."/>
        </authorList>
    </citation>
    <scope>NUCLEOTIDE SEQUENCE [LARGE SCALE GENOMIC DNA]</scope>
    <source>
        <strain evidence="1 2">DSM 4134</strain>
    </source>
</reference>
<keyword evidence="2" id="KW-1185">Reference proteome</keyword>
<sequence>MQASTQYAKAIHLCIYLNVHRYKLVPSTELAESLMTNAVVIRRLIGLLRTAGIVKTVAGPKGGFALNRAASEISLWDLYLATRDSQLFRQPAKINPTCPVSSHLGFLVSDSFSQAEQDMKPALDNETIDQLTQKLRAKVGEEAIAKGQ</sequence>
<dbReference type="OrthoDB" id="213028at2"/>
<dbReference type="PROSITE" id="PS51197">
    <property type="entry name" value="HTH_RRF2_2"/>
    <property type="match status" value="1"/>
</dbReference>
<dbReference type="Pfam" id="PF02082">
    <property type="entry name" value="Rrf2"/>
    <property type="match status" value="1"/>
</dbReference>
<dbReference type="SUPFAM" id="SSF46785">
    <property type="entry name" value="Winged helix' DNA-binding domain"/>
    <property type="match status" value="1"/>
</dbReference>
<dbReference type="EMBL" id="QREG01000028">
    <property type="protein sequence ID" value="RED92795.1"/>
    <property type="molecule type" value="Genomic_DNA"/>
</dbReference>
<dbReference type="GO" id="GO:0005829">
    <property type="term" value="C:cytosol"/>
    <property type="evidence" value="ECO:0007669"/>
    <property type="project" value="TreeGrafter"/>
</dbReference>
<organism evidence="1 2">
    <name type="scientific">Marinoscillum furvescens DSM 4134</name>
    <dbReference type="NCBI Taxonomy" id="1122208"/>
    <lineage>
        <taxon>Bacteria</taxon>
        <taxon>Pseudomonadati</taxon>
        <taxon>Bacteroidota</taxon>
        <taxon>Cytophagia</taxon>
        <taxon>Cytophagales</taxon>
        <taxon>Reichenbachiellaceae</taxon>
        <taxon>Marinoscillum</taxon>
    </lineage>
</organism>
<dbReference type="PANTHER" id="PTHR33221:SF15">
    <property type="entry name" value="HTH-TYPE TRANSCRIPTIONAL REGULATOR YWGB-RELATED"/>
    <property type="match status" value="1"/>
</dbReference>
<dbReference type="RefSeq" id="WP_115870087.1">
    <property type="nucleotide sequence ID" value="NZ_QREG01000028.1"/>
</dbReference>
<dbReference type="InterPro" id="IPR036390">
    <property type="entry name" value="WH_DNA-bd_sf"/>
</dbReference>
<dbReference type="Proteomes" id="UP000256779">
    <property type="component" value="Unassembled WGS sequence"/>
</dbReference>